<dbReference type="SMART" id="SM00028">
    <property type="entry name" value="TPR"/>
    <property type="match status" value="10"/>
</dbReference>
<dbReference type="InterPro" id="IPR019734">
    <property type="entry name" value="TPR_rpt"/>
</dbReference>
<reference evidence="12" key="3">
    <citation type="submission" date="2024-01" db="EMBL/GenBank/DDBJ databases">
        <authorList>
            <person name="Coelho M.A."/>
            <person name="David-Palma M."/>
            <person name="Shea T."/>
            <person name="Sun S."/>
            <person name="Cuomo C.A."/>
            <person name="Heitman J."/>
        </authorList>
    </citation>
    <scope>NUCLEOTIDE SEQUENCE</scope>
    <source>
        <strain evidence="12">CBS 7841</strain>
    </source>
</reference>
<dbReference type="Pfam" id="PF14559">
    <property type="entry name" value="TPR_19"/>
    <property type="match status" value="1"/>
</dbReference>
<evidence type="ECO:0000256" key="6">
    <source>
        <dbReference type="ARBA" id="ARBA00022989"/>
    </source>
</evidence>
<dbReference type="EMBL" id="CP143789">
    <property type="protein sequence ID" value="WVN89770.1"/>
    <property type="molecule type" value="Genomic_DNA"/>
</dbReference>
<protein>
    <recommendedName>
        <fullName evidence="14">Mitochondrial outer membrane 72K protein</fullName>
    </recommendedName>
</protein>
<dbReference type="InterPro" id="IPR011990">
    <property type="entry name" value="TPR-like_helical_dom_sf"/>
</dbReference>
<feature type="repeat" description="TPR" evidence="10">
    <location>
        <begin position="349"/>
        <end position="382"/>
    </location>
</feature>
<keyword evidence="6" id="KW-1133">Transmembrane helix</keyword>
<name>A0AAJ8M242_9TREE</name>
<dbReference type="PROSITE" id="PS50005">
    <property type="entry name" value="TPR"/>
    <property type="match status" value="5"/>
</dbReference>
<feature type="region of interest" description="Disordered" evidence="11">
    <location>
        <begin position="65"/>
        <end position="138"/>
    </location>
</feature>
<dbReference type="GO" id="GO:0030943">
    <property type="term" value="F:mitochondrion targeting sequence binding"/>
    <property type="evidence" value="ECO:0007669"/>
    <property type="project" value="TreeGrafter"/>
</dbReference>
<evidence type="ECO:0000256" key="11">
    <source>
        <dbReference type="SAM" id="MobiDB-lite"/>
    </source>
</evidence>
<feature type="repeat" description="TPR" evidence="10">
    <location>
        <begin position="383"/>
        <end position="416"/>
    </location>
</feature>
<comment type="subcellular location">
    <subcellularLocation>
        <location evidence="1">Mitochondrion outer membrane</location>
        <topology evidence="1">Single-pass membrane protein</topology>
    </subcellularLocation>
</comment>
<reference evidence="12" key="1">
    <citation type="submission" date="2016-06" db="EMBL/GenBank/DDBJ databases">
        <authorList>
            <person name="Cuomo C."/>
            <person name="Litvintseva A."/>
            <person name="Heitman J."/>
            <person name="Chen Y."/>
            <person name="Sun S."/>
            <person name="Springer D."/>
            <person name="Dromer F."/>
            <person name="Young S."/>
            <person name="Zeng Q."/>
            <person name="Chapman S."/>
            <person name="Gujja S."/>
            <person name="Saif S."/>
            <person name="Birren B."/>
        </authorList>
    </citation>
    <scope>NUCLEOTIDE SEQUENCE</scope>
    <source>
        <strain evidence="12">CBS 7841</strain>
    </source>
</reference>
<gene>
    <name evidence="12" type="ORF">L203_105000</name>
</gene>
<evidence type="ECO:0000256" key="1">
    <source>
        <dbReference type="ARBA" id="ARBA00004572"/>
    </source>
</evidence>
<evidence type="ECO:0000313" key="13">
    <source>
        <dbReference type="Proteomes" id="UP000094043"/>
    </source>
</evidence>
<feature type="compositionally biased region" description="Pro residues" evidence="11">
    <location>
        <begin position="1"/>
        <end position="16"/>
    </location>
</feature>
<feature type="region of interest" description="Disordered" evidence="11">
    <location>
        <begin position="1"/>
        <end position="25"/>
    </location>
</feature>
<evidence type="ECO:0000256" key="9">
    <source>
        <dbReference type="ARBA" id="ARBA00038030"/>
    </source>
</evidence>
<keyword evidence="7" id="KW-0496">Mitochondrion</keyword>
<dbReference type="GeneID" id="91089209"/>
<evidence type="ECO:0000256" key="8">
    <source>
        <dbReference type="ARBA" id="ARBA00023136"/>
    </source>
</evidence>
<keyword evidence="13" id="KW-1185">Reference proteome</keyword>
<feature type="repeat" description="TPR" evidence="10">
    <location>
        <begin position="417"/>
        <end position="450"/>
    </location>
</feature>
<evidence type="ECO:0000256" key="3">
    <source>
        <dbReference type="ARBA" id="ARBA00022737"/>
    </source>
</evidence>
<sequence length="628" mass="69794">MAPIPTPPPASIPTPSVPLHTASASSPSLLSRTQKFVEENQRLIILGCAVLAATSAGYYLYSRSDKPGASSAAPGSSKKNKKKKKSGEKKDGKFLKNEGDQGPLLEERQASPTQKGDSKQEKEVGHLDGVPSEQELKNMSESARNEIGATLKDRGNKLYSRKEFTKAIECYTKAIEVSAKKVAIFYSNRAACYGNLTPPDYEKCVADCDEAVKLDSTYTKALKRRATAYENLGRDEEAVRDFTAVTIIERFQDEQAASSVERCLKRLATAKATGALANRRDKLPSPTFISAYLAAFRPRPKPKLPENPSQGEQTLSLAFDALEAADYPHAQSFINESIEQGINSKDIQAEAYNLRGTFKFLMGDSEGARADLQQSLDLKPDFVQSWVKIASVHMELDDPAGAFGDFEAAIRHNPNDPDIYYHRGQVYFITQELQKALDDYNRSVELDDTFVFPHIQAAVAKYKLGDIGGSMAAFRKILKQFPDRGEACNYYGEILLDQQKFSEAIERFERSIELDKKRKPRNVLPFVNKALALFQWKQDIAGAESFCRKALEIDPDCDVAVATLAQLSLQQGKIDEAVKWFEKSAQLARTEGELINAITYEHASKAQVTFLKNYPEFAERLSQIAQTM</sequence>
<evidence type="ECO:0000256" key="2">
    <source>
        <dbReference type="ARBA" id="ARBA00022692"/>
    </source>
</evidence>
<dbReference type="RefSeq" id="XP_066070470.1">
    <property type="nucleotide sequence ID" value="XM_066214373.1"/>
</dbReference>
<dbReference type="AlphaFoldDB" id="A0AAJ8M242"/>
<dbReference type="GO" id="GO:0008320">
    <property type="term" value="F:protein transmembrane transporter activity"/>
    <property type="evidence" value="ECO:0007669"/>
    <property type="project" value="TreeGrafter"/>
</dbReference>
<dbReference type="SUPFAM" id="SSF48452">
    <property type="entry name" value="TPR-like"/>
    <property type="match status" value="2"/>
</dbReference>
<dbReference type="PANTHER" id="PTHR46208">
    <property type="entry name" value="MITOCHONDRIAL IMPORT RECEPTOR SUBUNIT TOM70"/>
    <property type="match status" value="1"/>
</dbReference>
<organism evidence="12 13">
    <name type="scientific">Cryptococcus depauperatus CBS 7841</name>
    <dbReference type="NCBI Taxonomy" id="1295531"/>
    <lineage>
        <taxon>Eukaryota</taxon>
        <taxon>Fungi</taxon>
        <taxon>Dikarya</taxon>
        <taxon>Basidiomycota</taxon>
        <taxon>Agaricomycotina</taxon>
        <taxon>Tremellomycetes</taxon>
        <taxon>Tremellales</taxon>
        <taxon>Cryptococcaceae</taxon>
        <taxon>Cryptococcus</taxon>
    </lineage>
</organism>
<accession>A0AAJ8M242</accession>
<dbReference type="KEGG" id="cdep:91089209"/>
<evidence type="ECO:0000256" key="4">
    <source>
        <dbReference type="ARBA" id="ARBA00022787"/>
    </source>
</evidence>
<keyword evidence="5 10" id="KW-0802">TPR repeat</keyword>
<feature type="repeat" description="TPR" evidence="10">
    <location>
        <begin position="485"/>
        <end position="518"/>
    </location>
</feature>
<evidence type="ECO:0000313" key="12">
    <source>
        <dbReference type="EMBL" id="WVN89770.1"/>
    </source>
</evidence>
<evidence type="ECO:0000256" key="5">
    <source>
        <dbReference type="ARBA" id="ARBA00022803"/>
    </source>
</evidence>
<reference evidence="12" key="2">
    <citation type="journal article" date="2022" name="Elife">
        <title>Obligate sexual reproduction of a homothallic fungus closely related to the Cryptococcus pathogenic species complex.</title>
        <authorList>
            <person name="Passer A.R."/>
            <person name="Clancey S.A."/>
            <person name="Shea T."/>
            <person name="David-Palma M."/>
            <person name="Averette A.F."/>
            <person name="Boekhout T."/>
            <person name="Porcel B.M."/>
            <person name="Nowrousian M."/>
            <person name="Cuomo C.A."/>
            <person name="Sun S."/>
            <person name="Heitman J."/>
            <person name="Coelho M.A."/>
        </authorList>
    </citation>
    <scope>NUCLEOTIDE SEQUENCE</scope>
    <source>
        <strain evidence="12">CBS 7841</strain>
    </source>
</reference>
<dbReference type="Pfam" id="PF13432">
    <property type="entry name" value="TPR_16"/>
    <property type="match status" value="2"/>
</dbReference>
<keyword evidence="2" id="KW-0812">Transmembrane</keyword>
<dbReference type="Proteomes" id="UP000094043">
    <property type="component" value="Chromosome 6"/>
</dbReference>
<proteinExistence type="inferred from homology"/>
<dbReference type="GO" id="GO:0030150">
    <property type="term" value="P:protein import into mitochondrial matrix"/>
    <property type="evidence" value="ECO:0007669"/>
    <property type="project" value="TreeGrafter"/>
</dbReference>
<keyword evidence="4" id="KW-1000">Mitochondrion outer membrane</keyword>
<feature type="repeat" description="TPR" evidence="10">
    <location>
        <begin position="148"/>
        <end position="181"/>
    </location>
</feature>
<feature type="compositionally biased region" description="Basic residues" evidence="11">
    <location>
        <begin position="78"/>
        <end position="87"/>
    </location>
</feature>
<dbReference type="GO" id="GO:0005741">
    <property type="term" value="C:mitochondrial outer membrane"/>
    <property type="evidence" value="ECO:0007669"/>
    <property type="project" value="UniProtKB-SubCell"/>
</dbReference>
<keyword evidence="8" id="KW-0472">Membrane</keyword>
<feature type="compositionally biased region" description="Basic and acidic residues" evidence="11">
    <location>
        <begin position="116"/>
        <end position="126"/>
    </location>
</feature>
<comment type="similarity">
    <text evidence="9">Belongs to the Tom70 family.</text>
</comment>
<dbReference type="GO" id="GO:0045039">
    <property type="term" value="P:protein insertion into mitochondrial inner membrane"/>
    <property type="evidence" value="ECO:0007669"/>
    <property type="project" value="TreeGrafter"/>
</dbReference>
<dbReference type="Gene3D" id="1.25.40.10">
    <property type="entry name" value="Tetratricopeptide repeat domain"/>
    <property type="match status" value="2"/>
</dbReference>
<feature type="compositionally biased region" description="Basic and acidic residues" evidence="11">
    <location>
        <begin position="88"/>
        <end position="109"/>
    </location>
</feature>
<dbReference type="PANTHER" id="PTHR46208:SF1">
    <property type="entry name" value="MITOCHONDRIAL IMPORT RECEPTOR SUBUNIT TOM70"/>
    <property type="match status" value="1"/>
</dbReference>
<evidence type="ECO:0008006" key="14">
    <source>
        <dbReference type="Google" id="ProtNLM"/>
    </source>
</evidence>
<keyword evidence="3" id="KW-0677">Repeat</keyword>
<feature type="compositionally biased region" description="Low complexity" evidence="11">
    <location>
        <begin position="67"/>
        <end position="77"/>
    </location>
</feature>
<evidence type="ECO:0000256" key="10">
    <source>
        <dbReference type="PROSITE-ProRule" id="PRU00339"/>
    </source>
</evidence>
<evidence type="ECO:0000256" key="7">
    <source>
        <dbReference type="ARBA" id="ARBA00023128"/>
    </source>
</evidence>
<dbReference type="Pfam" id="PF13181">
    <property type="entry name" value="TPR_8"/>
    <property type="match status" value="1"/>
</dbReference>